<dbReference type="GeneID" id="117576500"/>
<dbReference type="SMART" id="SM00355">
    <property type="entry name" value="ZnF_C2H2"/>
    <property type="match status" value="6"/>
</dbReference>
<evidence type="ECO:0000256" key="1">
    <source>
        <dbReference type="PROSITE-ProRule" id="PRU00042"/>
    </source>
</evidence>
<dbReference type="PANTHER" id="PTHR21020:SF0">
    <property type="entry name" value="ZINC FINGER PROTEIN 800"/>
    <property type="match status" value="1"/>
</dbReference>
<feature type="compositionally biased region" description="Polar residues" evidence="2">
    <location>
        <begin position="225"/>
        <end position="237"/>
    </location>
</feature>
<keyword evidence="1" id="KW-0862">Zinc</keyword>
<proteinExistence type="predicted"/>
<dbReference type="GO" id="GO:0008270">
    <property type="term" value="F:zinc ion binding"/>
    <property type="evidence" value="ECO:0007669"/>
    <property type="project" value="UniProtKB-KW"/>
</dbReference>
<feature type="domain" description="C2H2-type" evidence="3">
    <location>
        <begin position="520"/>
        <end position="548"/>
    </location>
</feature>
<dbReference type="AlphaFoldDB" id="A0A6P8Y129"/>
<feature type="region of interest" description="Disordered" evidence="2">
    <location>
        <begin position="889"/>
        <end position="924"/>
    </location>
</feature>
<keyword evidence="1" id="KW-0479">Metal-binding</keyword>
<name>A0A6P8Y129_DROAB</name>
<feature type="compositionally biased region" description="Low complexity" evidence="2">
    <location>
        <begin position="647"/>
        <end position="659"/>
    </location>
</feature>
<reference evidence="5" key="1">
    <citation type="submission" date="2025-08" db="UniProtKB">
        <authorList>
            <consortium name="RefSeq"/>
        </authorList>
    </citation>
    <scope>IDENTIFICATION</scope>
    <source>
        <strain evidence="5">15112-1751.03</strain>
        <tissue evidence="5">Whole Adult</tissue>
    </source>
</reference>
<evidence type="ECO:0000313" key="4">
    <source>
        <dbReference type="Proteomes" id="UP000515160"/>
    </source>
</evidence>
<dbReference type="PANTHER" id="PTHR21020">
    <property type="entry name" value="ZINC FINGER PROTEIN 800"/>
    <property type="match status" value="1"/>
</dbReference>
<feature type="compositionally biased region" description="Basic and acidic residues" evidence="2">
    <location>
        <begin position="889"/>
        <end position="902"/>
    </location>
</feature>
<feature type="compositionally biased region" description="Acidic residues" evidence="2">
    <location>
        <begin position="468"/>
        <end position="488"/>
    </location>
</feature>
<organism evidence="4 5">
    <name type="scientific">Drosophila albomicans</name>
    <name type="common">Fruit fly</name>
    <dbReference type="NCBI Taxonomy" id="7291"/>
    <lineage>
        <taxon>Eukaryota</taxon>
        <taxon>Metazoa</taxon>
        <taxon>Ecdysozoa</taxon>
        <taxon>Arthropoda</taxon>
        <taxon>Hexapoda</taxon>
        <taxon>Insecta</taxon>
        <taxon>Pterygota</taxon>
        <taxon>Neoptera</taxon>
        <taxon>Endopterygota</taxon>
        <taxon>Diptera</taxon>
        <taxon>Brachycera</taxon>
        <taxon>Muscomorpha</taxon>
        <taxon>Ephydroidea</taxon>
        <taxon>Drosophilidae</taxon>
        <taxon>Drosophila</taxon>
    </lineage>
</organism>
<feature type="region of interest" description="Disordered" evidence="2">
    <location>
        <begin position="1"/>
        <end position="30"/>
    </location>
</feature>
<keyword evidence="1" id="KW-0863">Zinc-finger</keyword>
<dbReference type="InterPro" id="IPR036236">
    <property type="entry name" value="Znf_C2H2_sf"/>
</dbReference>
<feature type="compositionally biased region" description="Polar residues" evidence="2">
    <location>
        <begin position="11"/>
        <end position="21"/>
    </location>
</feature>
<feature type="region of interest" description="Disordered" evidence="2">
    <location>
        <begin position="613"/>
        <end position="692"/>
    </location>
</feature>
<dbReference type="OrthoDB" id="10066279at2759"/>
<feature type="region of interest" description="Disordered" evidence="2">
    <location>
        <begin position="216"/>
        <end position="238"/>
    </location>
</feature>
<dbReference type="Gene3D" id="3.30.160.60">
    <property type="entry name" value="Classic Zinc Finger"/>
    <property type="match status" value="2"/>
</dbReference>
<evidence type="ECO:0000313" key="5">
    <source>
        <dbReference type="RefSeq" id="XP_034117170.1"/>
    </source>
</evidence>
<dbReference type="InterPro" id="IPR039149">
    <property type="entry name" value="ZNF800"/>
</dbReference>
<gene>
    <name evidence="5" type="primary">LOC117576500</name>
</gene>
<evidence type="ECO:0000256" key="2">
    <source>
        <dbReference type="SAM" id="MobiDB-lite"/>
    </source>
</evidence>
<feature type="compositionally biased region" description="Basic residues" evidence="2">
    <location>
        <begin position="1"/>
        <end position="10"/>
    </location>
</feature>
<dbReference type="Proteomes" id="UP000515160">
    <property type="component" value="Chromosome 2R"/>
</dbReference>
<dbReference type="PROSITE" id="PS50157">
    <property type="entry name" value="ZINC_FINGER_C2H2_2"/>
    <property type="match status" value="1"/>
</dbReference>
<dbReference type="SUPFAM" id="SSF57667">
    <property type="entry name" value="beta-beta-alpha zinc fingers"/>
    <property type="match status" value="1"/>
</dbReference>
<dbReference type="RefSeq" id="XP_034117170.1">
    <property type="nucleotide sequence ID" value="XM_034261279.2"/>
</dbReference>
<keyword evidence="4" id="KW-1185">Reference proteome</keyword>
<accession>A0A6P8Y129</accession>
<feature type="region of interest" description="Disordered" evidence="2">
    <location>
        <begin position="461"/>
        <end position="510"/>
    </location>
</feature>
<dbReference type="PROSITE" id="PS00028">
    <property type="entry name" value="ZINC_FINGER_C2H2_1"/>
    <property type="match status" value="3"/>
</dbReference>
<dbReference type="InterPro" id="IPR013087">
    <property type="entry name" value="Znf_C2H2_type"/>
</dbReference>
<evidence type="ECO:0000259" key="3">
    <source>
        <dbReference type="PROSITE" id="PS50157"/>
    </source>
</evidence>
<protein>
    <submittedName>
        <fullName evidence="5">Uncharacterized protein LOC117576500</fullName>
    </submittedName>
</protein>
<sequence length="1022" mass="113261">MKSAMRKRNSRFNSDTQQLSNGEDGGNDLSLLQRPLRTAHTGFEEARRAYENGTSEVRRLLSEECSLIYECHVCRNMFRSLANFISHKRVFCCISARITSHNAGYTDQNSTMIIQPTSSQDMEHMLRSRSTGCSPVPREIRPMRGSMRDLSGVIERLRREKAPPAASIADAPVLQLEAMTNSNQAVYQTIKLERDDDSIKTEVNEVHHMLDPEQRTVVGPDGKAVTSSDTVETPEQSISDEAETNVFCEICNLTFQTHKTLELHIQKHHSSSAFVFQCPACSLTFLQAAAVIRHLSKDHKKPTRRIRMMRNTILKRRMQQGDVQAKGPNRELKRLQLSDDVVGQPVEQRDANGEQRKIMSLCIYCEKSFERRAALSTHLLNCRAKQEALAKPAPAVKKLKVNSNTASNLDSVEERQSTAASPVDMQSIIDPKELNEMFADLAEQNGSYVPTLQTVSLDKLQLPHESDSSSDEGEAEGEDNDNSEEEHEEQPSIETEVDESESKPKMKKKRNVPIEKQLRCRCKICHKQFNALGNLRRHISMFHYRARRFGCTICDYRAFRRYDIVNHLGFTHKIEGDRDKLTEQYVATHECEYSRDDVDGDIVLLDKEQSLDAAGVEPTAEPKPAPKTYEKRSKRLKTNTELSVETAPSSPVAVAASVAVKEEPEEEPLSKKRRKSRTQVSPDSGERSFEKRPIRKRVKAVNKDFVYDLVSFKADPSGAPASAAAAAVDSMRAKLRRPTGNAAAAAAVEETKPKQWEAYITEEKKPFVQGITRRIMLELVSQGRAVSSTLPELPAERPQIRPRLISHTRSDCGQQQQPPQFVTDVANNSGESFIEKIAKRTISSLWNKVNNSIAQQQKPEMATESGDVVEAAPKAEAETEALLEMERQTQAEKKTETDDLHKTPNGKQSCSQQTPPSPPRKQSNVAALNSLSTSAIVDAVTSPPPPDSAPLPVVECSSSNNSNSGLPTMALAGATGVGTAATGTGTAGLFPTLPKPPSVLQAAANGTIQLTLDSLLRAALQN</sequence>